<protein>
    <recommendedName>
        <fullName evidence="3">Retrotransposon Copia-like N-terminal domain-containing protein</fullName>
    </recommendedName>
</protein>
<dbReference type="PANTHER" id="PTHR47481">
    <property type="match status" value="1"/>
</dbReference>
<proteinExistence type="predicted"/>
<dbReference type="Pfam" id="PF14223">
    <property type="entry name" value="Retrotran_gag_2"/>
    <property type="match status" value="1"/>
</dbReference>
<sequence length="210" mass="23641">MVSELRGSTMANQASSSSSSLEFSIFSSPNVHPFLPIKLSETNYLLWKSQFIPLLKGYNLYDYVTDASSYPTQFLSDKDGVPGTQNPAYTSWYRKDQLLLSWILSSLTELVHAHVVGLASAYEVWTNLERTYCNQSGIRVIQLKQKLQQQRKESLSISEYLLKIKGIIDQPASIGKVVDEDLILLFLEVLALNTPHSSHPSPLALRQFLS</sequence>
<organism evidence="1 2">
    <name type="scientific">Kingdonia uniflora</name>
    <dbReference type="NCBI Taxonomy" id="39325"/>
    <lineage>
        <taxon>Eukaryota</taxon>
        <taxon>Viridiplantae</taxon>
        <taxon>Streptophyta</taxon>
        <taxon>Embryophyta</taxon>
        <taxon>Tracheophyta</taxon>
        <taxon>Spermatophyta</taxon>
        <taxon>Magnoliopsida</taxon>
        <taxon>Ranunculales</taxon>
        <taxon>Circaeasteraceae</taxon>
        <taxon>Kingdonia</taxon>
    </lineage>
</organism>
<evidence type="ECO:0000313" key="2">
    <source>
        <dbReference type="Proteomes" id="UP000541444"/>
    </source>
</evidence>
<keyword evidence="2" id="KW-1185">Reference proteome</keyword>
<dbReference type="PANTHER" id="PTHR47481:SF22">
    <property type="entry name" value="RETROTRANSPOSON GAG DOMAIN-CONTAINING PROTEIN"/>
    <property type="match status" value="1"/>
</dbReference>
<dbReference type="Proteomes" id="UP000541444">
    <property type="component" value="Unassembled WGS sequence"/>
</dbReference>
<dbReference type="EMBL" id="JACGCM010001911">
    <property type="protein sequence ID" value="KAF6147395.1"/>
    <property type="molecule type" value="Genomic_DNA"/>
</dbReference>
<name>A0A7J7LXR4_9MAGN</name>
<reference evidence="1 2" key="1">
    <citation type="journal article" date="2020" name="IScience">
        <title>Genome Sequencing of the Endangered Kingdonia uniflora (Circaeasteraceae, Ranunculales) Reveals Potential Mechanisms of Evolutionary Specialization.</title>
        <authorList>
            <person name="Sun Y."/>
            <person name="Deng T."/>
            <person name="Zhang A."/>
            <person name="Moore M.J."/>
            <person name="Landis J.B."/>
            <person name="Lin N."/>
            <person name="Zhang H."/>
            <person name="Zhang X."/>
            <person name="Huang J."/>
            <person name="Zhang X."/>
            <person name="Sun H."/>
            <person name="Wang H."/>
        </authorList>
    </citation>
    <scope>NUCLEOTIDE SEQUENCE [LARGE SCALE GENOMIC DNA]</scope>
    <source>
        <strain evidence="1">TB1705</strain>
        <tissue evidence="1">Leaf</tissue>
    </source>
</reference>
<gene>
    <name evidence="1" type="ORF">GIB67_041215</name>
</gene>
<evidence type="ECO:0000313" key="1">
    <source>
        <dbReference type="EMBL" id="KAF6147395.1"/>
    </source>
</evidence>
<dbReference type="AlphaFoldDB" id="A0A7J7LXR4"/>
<evidence type="ECO:0008006" key="3">
    <source>
        <dbReference type="Google" id="ProtNLM"/>
    </source>
</evidence>
<accession>A0A7J7LXR4</accession>
<comment type="caution">
    <text evidence="1">The sequence shown here is derived from an EMBL/GenBank/DDBJ whole genome shotgun (WGS) entry which is preliminary data.</text>
</comment>
<dbReference type="OrthoDB" id="1745344at2759"/>